<dbReference type="EMBL" id="ASPP01015409">
    <property type="protein sequence ID" value="ETO18154.1"/>
    <property type="molecule type" value="Genomic_DNA"/>
</dbReference>
<keyword evidence="3" id="KW-1185">Reference proteome</keyword>
<organism evidence="2 3">
    <name type="scientific">Reticulomyxa filosa</name>
    <dbReference type="NCBI Taxonomy" id="46433"/>
    <lineage>
        <taxon>Eukaryota</taxon>
        <taxon>Sar</taxon>
        <taxon>Rhizaria</taxon>
        <taxon>Retaria</taxon>
        <taxon>Foraminifera</taxon>
        <taxon>Monothalamids</taxon>
        <taxon>Reticulomyxidae</taxon>
        <taxon>Reticulomyxa</taxon>
    </lineage>
</organism>
<proteinExistence type="predicted"/>
<evidence type="ECO:0000313" key="2">
    <source>
        <dbReference type="EMBL" id="ETO18154.1"/>
    </source>
</evidence>
<comment type="caution">
    <text evidence="2">The sequence shown here is derived from an EMBL/GenBank/DDBJ whole genome shotgun (WGS) entry which is preliminary data.</text>
</comment>
<reference evidence="2 3" key="1">
    <citation type="journal article" date="2013" name="Curr. Biol.">
        <title>The Genome of the Foraminiferan Reticulomyxa filosa.</title>
        <authorList>
            <person name="Glockner G."/>
            <person name="Hulsmann N."/>
            <person name="Schleicher M."/>
            <person name="Noegel A.A."/>
            <person name="Eichinger L."/>
            <person name="Gallinger C."/>
            <person name="Pawlowski J."/>
            <person name="Sierra R."/>
            <person name="Euteneuer U."/>
            <person name="Pillet L."/>
            <person name="Moustafa A."/>
            <person name="Platzer M."/>
            <person name="Groth M."/>
            <person name="Szafranski K."/>
            <person name="Schliwa M."/>
        </authorList>
    </citation>
    <scope>NUCLEOTIDE SEQUENCE [LARGE SCALE GENOMIC DNA]</scope>
</reference>
<feature type="non-terminal residue" evidence="2">
    <location>
        <position position="232"/>
    </location>
</feature>
<gene>
    <name evidence="2" type="ORF">RFI_19134</name>
</gene>
<sequence>MIDNEIQLQKQLNTLKQQYENTLSRNKKMKHLLENNEIMRMEDAETLKQAMSCELHKLKDLEEAKMRSCDCDNDAILARMLQATIAERDALHEHVFGGFDAFRQHIASQLNVLKSEVVAAIARHVLDKDRRDTNWKREHALEQLNAELTYIERTIKQLKADNDATTRDNKDKDKQMRRLKVKMDEQEKELASHFDNFQSIQSKFDTQLKVEQTKTSQLHTAIDKLQRLLEKR</sequence>
<dbReference type="Proteomes" id="UP000023152">
    <property type="component" value="Unassembled WGS sequence"/>
</dbReference>
<accession>X6MWD4</accession>
<feature type="coiled-coil region" evidence="1">
    <location>
        <begin position="141"/>
        <end position="196"/>
    </location>
</feature>
<name>X6MWD4_RETFI</name>
<protein>
    <submittedName>
        <fullName evidence="2">Uncharacterized protein</fullName>
    </submittedName>
</protein>
<feature type="coiled-coil region" evidence="1">
    <location>
        <begin position="5"/>
        <end position="64"/>
    </location>
</feature>
<dbReference type="AlphaFoldDB" id="X6MWD4"/>
<evidence type="ECO:0000313" key="3">
    <source>
        <dbReference type="Proteomes" id="UP000023152"/>
    </source>
</evidence>
<keyword evidence="1" id="KW-0175">Coiled coil</keyword>
<evidence type="ECO:0000256" key="1">
    <source>
        <dbReference type="SAM" id="Coils"/>
    </source>
</evidence>